<accession>A0ABR5JYT9</accession>
<protein>
    <submittedName>
        <fullName evidence="1">Uncharacterized protein</fullName>
    </submittedName>
</protein>
<name>A0ABR5JYT9_9BACI</name>
<reference evidence="2" key="1">
    <citation type="submission" date="2015-07" db="EMBL/GenBank/DDBJ databases">
        <title>Fjat-14205 dsm 2895.</title>
        <authorList>
            <person name="Liu B."/>
            <person name="Wang J."/>
            <person name="Zhu Y."/>
            <person name="Liu G."/>
            <person name="Chen Q."/>
            <person name="Chen Z."/>
            <person name="Lan J."/>
            <person name="Che J."/>
            <person name="Ge C."/>
            <person name="Shi H."/>
            <person name="Pan Z."/>
            <person name="Liu X."/>
        </authorList>
    </citation>
    <scope>NUCLEOTIDE SEQUENCE [LARGE SCALE GENOMIC DNA]</scope>
    <source>
        <strain evidence="2">DSM 25560</strain>
    </source>
</reference>
<keyword evidence="2" id="KW-1185">Reference proteome</keyword>
<evidence type="ECO:0000313" key="2">
    <source>
        <dbReference type="Proteomes" id="UP000050668"/>
    </source>
</evidence>
<dbReference type="EMBL" id="LGRV01000003">
    <property type="protein sequence ID" value="KOS67798.1"/>
    <property type="molecule type" value="Genomic_DNA"/>
</dbReference>
<comment type="caution">
    <text evidence="1">The sequence shown here is derived from an EMBL/GenBank/DDBJ whole genome shotgun (WGS) entry which is preliminary data.</text>
</comment>
<evidence type="ECO:0000313" key="1">
    <source>
        <dbReference type="EMBL" id="KOS67798.1"/>
    </source>
</evidence>
<sequence>MCIGWSCPKRGIGSLWSSIVLNPFLYRSNKLCENSQKKNDVIGVINTKEMLTDSAAGRTNDVTSFIHDILQIKIRLLLKMYS</sequence>
<proteinExistence type="predicted"/>
<dbReference type="Proteomes" id="UP000050668">
    <property type="component" value="Unassembled WGS sequence"/>
</dbReference>
<gene>
    <name evidence="1" type="ORF">AEA09_03985</name>
</gene>
<organism evidence="1 2">
    <name type="scientific">Lysinibacillus contaminans</name>
    <dbReference type="NCBI Taxonomy" id="1293441"/>
    <lineage>
        <taxon>Bacteria</taxon>
        <taxon>Bacillati</taxon>
        <taxon>Bacillota</taxon>
        <taxon>Bacilli</taxon>
        <taxon>Bacillales</taxon>
        <taxon>Bacillaceae</taxon>
        <taxon>Lysinibacillus</taxon>
    </lineage>
</organism>